<protein>
    <recommendedName>
        <fullName evidence="4">Lipoprotein</fullName>
    </recommendedName>
</protein>
<organism evidence="2 3">
    <name type="scientific">Deinococcus terrestris</name>
    <dbReference type="NCBI Taxonomy" id="2651870"/>
    <lineage>
        <taxon>Bacteria</taxon>
        <taxon>Thermotogati</taxon>
        <taxon>Deinococcota</taxon>
        <taxon>Deinococci</taxon>
        <taxon>Deinococcales</taxon>
        <taxon>Deinococcaceae</taxon>
        <taxon>Deinococcus</taxon>
    </lineage>
</organism>
<evidence type="ECO:0008006" key="4">
    <source>
        <dbReference type="Google" id="ProtNLM"/>
    </source>
</evidence>
<feature type="signal peptide" evidence="1">
    <location>
        <begin position="1"/>
        <end position="29"/>
    </location>
</feature>
<accession>A0A7X1NUB1</accession>
<dbReference type="RefSeq" id="WP_152869261.1">
    <property type="nucleotide sequence ID" value="NZ_WBSL01000001.1"/>
</dbReference>
<reference evidence="2 3" key="1">
    <citation type="submission" date="2019-10" db="EMBL/GenBank/DDBJ databases">
        <title>Deinococcus sp. isolated from soil.</title>
        <authorList>
            <person name="Li Y."/>
            <person name="Wang J."/>
        </authorList>
    </citation>
    <scope>NUCLEOTIDE SEQUENCE [LARGE SCALE GENOMIC DNA]</scope>
    <source>
        <strain evidence="2 3">SDU3-2</strain>
    </source>
</reference>
<evidence type="ECO:0000313" key="2">
    <source>
        <dbReference type="EMBL" id="MPY65962.1"/>
    </source>
</evidence>
<comment type="caution">
    <text evidence="2">The sequence shown here is derived from an EMBL/GenBank/DDBJ whole genome shotgun (WGS) entry which is preliminary data.</text>
</comment>
<evidence type="ECO:0000313" key="3">
    <source>
        <dbReference type="Proteomes" id="UP000484842"/>
    </source>
</evidence>
<name>A0A7X1NUB1_9DEIO</name>
<feature type="chain" id="PRO_5031272774" description="Lipoprotein" evidence="1">
    <location>
        <begin position="30"/>
        <end position="259"/>
    </location>
</feature>
<dbReference type="Proteomes" id="UP000484842">
    <property type="component" value="Unassembled WGS sequence"/>
</dbReference>
<dbReference type="EMBL" id="WBSL01000001">
    <property type="protein sequence ID" value="MPY65962.1"/>
    <property type="molecule type" value="Genomic_DNA"/>
</dbReference>
<gene>
    <name evidence="2" type="ORF">F8S09_04525</name>
</gene>
<dbReference type="AlphaFoldDB" id="A0A7X1NUB1"/>
<dbReference type="PROSITE" id="PS51257">
    <property type="entry name" value="PROKAR_LIPOPROTEIN"/>
    <property type="match status" value="1"/>
</dbReference>
<keyword evidence="1" id="KW-0732">Signal</keyword>
<sequence length="259" mass="26796">MKNFAVLTLASTGLLLAACNQTPAPSSLAALSGTVVEGSFTETATSFRLTTGPWTGGAGSVRGYLVGEDGLTGQPATTGTLTADGKFVLTLPTPTAAQLSAIDTDLFGALPEDYDFAADCLPQITLSDRSVRSTSLLVEVDAGKDGAVQPATLSLDGTPGQGRLTFSFGGLTYVDRSVTLKGNRTCTVEGERLTVQTDLRLGKGWNKVQLAVTGDEATGVYTVSAVSGSFSSDNWVFLDADLTGLSLKSKLPKPTFLGR</sequence>
<proteinExistence type="predicted"/>
<evidence type="ECO:0000256" key="1">
    <source>
        <dbReference type="SAM" id="SignalP"/>
    </source>
</evidence>
<keyword evidence="3" id="KW-1185">Reference proteome</keyword>